<dbReference type="PANTHER" id="PTHR23257:SF958">
    <property type="entry name" value="SERINE_THREONINE-PROTEIN KINASE WNK4"/>
    <property type="match status" value="1"/>
</dbReference>
<evidence type="ECO:0000256" key="1">
    <source>
        <dbReference type="SAM" id="MobiDB-lite"/>
    </source>
</evidence>
<dbReference type="InterPro" id="IPR011009">
    <property type="entry name" value="Kinase-like_dom_sf"/>
</dbReference>
<feature type="compositionally biased region" description="Basic and acidic residues" evidence="1">
    <location>
        <begin position="119"/>
        <end position="143"/>
    </location>
</feature>
<dbReference type="SUPFAM" id="SSF56112">
    <property type="entry name" value="Protein kinase-like (PK-like)"/>
    <property type="match status" value="1"/>
</dbReference>
<protein>
    <recommendedName>
        <fullName evidence="2">Protein kinase domain-containing protein</fullName>
    </recommendedName>
</protein>
<dbReference type="SMART" id="SM00220">
    <property type="entry name" value="S_TKc"/>
    <property type="match status" value="1"/>
</dbReference>
<name>A0A8H3GJG1_9AGAM</name>
<dbReference type="PANTHER" id="PTHR23257">
    <property type="entry name" value="SERINE-THREONINE PROTEIN KINASE"/>
    <property type="match status" value="1"/>
</dbReference>
<evidence type="ECO:0000313" key="3">
    <source>
        <dbReference type="EMBL" id="CAE6453795.1"/>
    </source>
</evidence>
<dbReference type="GO" id="GO:0007165">
    <property type="term" value="P:signal transduction"/>
    <property type="evidence" value="ECO:0007669"/>
    <property type="project" value="TreeGrafter"/>
</dbReference>
<dbReference type="PROSITE" id="PS50011">
    <property type="entry name" value="PROTEIN_KINASE_DOM"/>
    <property type="match status" value="1"/>
</dbReference>
<dbReference type="Gene3D" id="1.10.510.10">
    <property type="entry name" value="Transferase(Phosphotransferase) domain 1"/>
    <property type="match status" value="1"/>
</dbReference>
<dbReference type="InterPro" id="IPR050167">
    <property type="entry name" value="Ser_Thr_protein_kinase"/>
</dbReference>
<dbReference type="InterPro" id="IPR008271">
    <property type="entry name" value="Ser/Thr_kinase_AS"/>
</dbReference>
<sequence>RRREVAERREREERARYEQQKRDSQTKEAELRAQEERRAAEDMLAREQRRVEEERRLREEQRVEEARRREAAERREREERARYEQQKRDSEDRKRRWASDITTAAVERPNRARDRKRTKATELRTQEESRASKEPPVRRQHAEARRRKGAERANSEEHKGENEEQKRAPWELYKQRWSTLSATSSNEPIGFQDIPWPILRTPTDPESITLQTINHGTLTRYLDNNTEVDRCNLCAQISDGLSYLHEIGIVHGDLKGANVLTLADGTPVLNDFGNSMFSGQGLQFTETTRNGTLTVRWAAPELLDESSDCKPSKSADVYALGMTMLEVITGKPPYDGKGDFVVLMLVSTKKHPERPIKCIPSESRDGDKFWQLLEKCWAFIPEQRPSAAAVTTVMKSITPQGLNATNTPQH</sequence>
<dbReference type="GO" id="GO:0005737">
    <property type="term" value="C:cytoplasm"/>
    <property type="evidence" value="ECO:0007669"/>
    <property type="project" value="TreeGrafter"/>
</dbReference>
<comment type="caution">
    <text evidence="3">The sequence shown here is derived from an EMBL/GenBank/DDBJ whole genome shotgun (WGS) entry which is preliminary data.</text>
</comment>
<organism evidence="3 4">
    <name type="scientific">Rhizoctonia solani</name>
    <dbReference type="NCBI Taxonomy" id="456999"/>
    <lineage>
        <taxon>Eukaryota</taxon>
        <taxon>Fungi</taxon>
        <taxon>Dikarya</taxon>
        <taxon>Basidiomycota</taxon>
        <taxon>Agaricomycotina</taxon>
        <taxon>Agaricomycetes</taxon>
        <taxon>Cantharellales</taxon>
        <taxon>Ceratobasidiaceae</taxon>
        <taxon>Rhizoctonia</taxon>
    </lineage>
</organism>
<dbReference type="InterPro" id="IPR000719">
    <property type="entry name" value="Prot_kinase_dom"/>
</dbReference>
<gene>
    <name evidence="3" type="ORF">RDB_LOCUS132290</name>
</gene>
<feature type="non-terminal residue" evidence="3">
    <location>
        <position position="1"/>
    </location>
</feature>
<dbReference type="InterPro" id="IPR001245">
    <property type="entry name" value="Ser-Thr/Tyr_kinase_cat_dom"/>
</dbReference>
<dbReference type="Proteomes" id="UP000663841">
    <property type="component" value="Unassembled WGS sequence"/>
</dbReference>
<dbReference type="AlphaFoldDB" id="A0A8H3GJG1"/>
<evidence type="ECO:0000259" key="2">
    <source>
        <dbReference type="PROSITE" id="PS50011"/>
    </source>
</evidence>
<evidence type="ECO:0000313" key="4">
    <source>
        <dbReference type="Proteomes" id="UP000663841"/>
    </source>
</evidence>
<dbReference type="GO" id="GO:0004672">
    <property type="term" value="F:protein kinase activity"/>
    <property type="evidence" value="ECO:0007669"/>
    <property type="project" value="InterPro"/>
</dbReference>
<reference evidence="3" key="1">
    <citation type="submission" date="2021-01" db="EMBL/GenBank/DDBJ databases">
        <authorList>
            <person name="Kaushik A."/>
        </authorList>
    </citation>
    <scope>NUCLEOTIDE SEQUENCE</scope>
    <source>
        <strain evidence="3">AG3-T5</strain>
    </source>
</reference>
<dbReference type="PROSITE" id="PS00108">
    <property type="entry name" value="PROTEIN_KINASE_ST"/>
    <property type="match status" value="1"/>
</dbReference>
<feature type="compositionally biased region" description="Basic and acidic residues" evidence="1">
    <location>
        <begin position="150"/>
        <end position="167"/>
    </location>
</feature>
<feature type="domain" description="Protein kinase" evidence="2">
    <location>
        <begin position="57"/>
        <end position="397"/>
    </location>
</feature>
<accession>A0A8H3GJG1</accession>
<dbReference type="GO" id="GO:0005524">
    <property type="term" value="F:ATP binding"/>
    <property type="evidence" value="ECO:0007669"/>
    <property type="project" value="InterPro"/>
</dbReference>
<feature type="compositionally biased region" description="Basic and acidic residues" evidence="1">
    <location>
        <begin position="1"/>
        <end position="98"/>
    </location>
</feature>
<proteinExistence type="predicted"/>
<feature type="region of interest" description="Disordered" evidence="1">
    <location>
        <begin position="1"/>
        <end position="167"/>
    </location>
</feature>
<dbReference type="EMBL" id="CAJMWW010000169">
    <property type="protein sequence ID" value="CAE6453795.1"/>
    <property type="molecule type" value="Genomic_DNA"/>
</dbReference>
<dbReference type="Pfam" id="PF07714">
    <property type="entry name" value="PK_Tyr_Ser-Thr"/>
    <property type="match status" value="1"/>
</dbReference>